<accession>A0A1G9EJA7</accession>
<gene>
    <name evidence="2" type="ORF">SAMN05660472_01993</name>
</gene>
<proteinExistence type="predicted"/>
<evidence type="ECO:0000313" key="3">
    <source>
        <dbReference type="Proteomes" id="UP000198718"/>
    </source>
</evidence>
<feature type="transmembrane region" description="Helical" evidence="1">
    <location>
        <begin position="103"/>
        <end position="124"/>
    </location>
</feature>
<dbReference type="PANTHER" id="PTHR37308">
    <property type="entry name" value="INTEGRAL MEMBRANE PROTEIN"/>
    <property type="match status" value="1"/>
</dbReference>
<keyword evidence="1" id="KW-0472">Membrane</keyword>
<evidence type="ECO:0000256" key="1">
    <source>
        <dbReference type="SAM" id="Phobius"/>
    </source>
</evidence>
<evidence type="ECO:0000313" key="2">
    <source>
        <dbReference type="EMBL" id="SDK76163.1"/>
    </source>
</evidence>
<dbReference type="EMBL" id="FNFP01000003">
    <property type="protein sequence ID" value="SDK76163.1"/>
    <property type="molecule type" value="Genomic_DNA"/>
</dbReference>
<keyword evidence="3" id="KW-1185">Reference proteome</keyword>
<protein>
    <submittedName>
        <fullName evidence="2">Putative membrane protein</fullName>
    </submittedName>
</protein>
<dbReference type="InterPro" id="IPR007163">
    <property type="entry name" value="VCA0040-like"/>
</dbReference>
<organism evidence="2 3">
    <name type="scientific">Natronincola ferrireducens</name>
    <dbReference type="NCBI Taxonomy" id="393762"/>
    <lineage>
        <taxon>Bacteria</taxon>
        <taxon>Bacillati</taxon>
        <taxon>Bacillota</taxon>
        <taxon>Clostridia</taxon>
        <taxon>Peptostreptococcales</taxon>
        <taxon>Natronincolaceae</taxon>
        <taxon>Natronincola</taxon>
    </lineage>
</organism>
<name>A0A1G9EJA7_9FIRM</name>
<reference evidence="2 3" key="1">
    <citation type="submission" date="2016-10" db="EMBL/GenBank/DDBJ databases">
        <authorList>
            <person name="de Groot N.N."/>
        </authorList>
    </citation>
    <scope>NUCLEOTIDE SEQUENCE [LARGE SCALE GENOMIC DNA]</scope>
    <source>
        <strain evidence="2 3">DSM 18346</strain>
    </source>
</reference>
<keyword evidence="1" id="KW-0812">Transmembrane</keyword>
<feature type="transmembrane region" description="Helical" evidence="1">
    <location>
        <begin position="205"/>
        <end position="222"/>
    </location>
</feature>
<feature type="transmembrane region" description="Helical" evidence="1">
    <location>
        <begin position="131"/>
        <end position="161"/>
    </location>
</feature>
<keyword evidence="1" id="KW-1133">Transmembrane helix</keyword>
<feature type="transmembrane region" description="Helical" evidence="1">
    <location>
        <begin position="228"/>
        <end position="246"/>
    </location>
</feature>
<dbReference type="Pfam" id="PF04018">
    <property type="entry name" value="VCA0040-like"/>
    <property type="match status" value="1"/>
</dbReference>
<feature type="transmembrane region" description="Helical" evidence="1">
    <location>
        <begin position="46"/>
        <end position="68"/>
    </location>
</feature>
<dbReference type="OrthoDB" id="9793746at2"/>
<feature type="transmembrane region" description="Helical" evidence="1">
    <location>
        <begin position="75"/>
        <end position="91"/>
    </location>
</feature>
<dbReference type="STRING" id="393762.SAMN05660472_01993"/>
<dbReference type="Proteomes" id="UP000198718">
    <property type="component" value="Unassembled WGS sequence"/>
</dbReference>
<feature type="transmembrane region" description="Helical" evidence="1">
    <location>
        <begin position="7"/>
        <end position="31"/>
    </location>
</feature>
<dbReference type="AlphaFoldDB" id="A0A1G9EJA7"/>
<sequence>MHSIIQGIILGFIIVLPGMSGGTVFVIFGIYESMLKDLVKLNVKPYLPLLGGALVGILGGGMVFALFFESFRDETAIFLMGCLIASIRAVLNSCPKLNLKRFLFLVTGLLMGYYVGGEPIGIMMNREEVSWVLLIVGGAISSAAMIIPGIPGSSVLIALGLYDNMLYYIKELAIVNLLFFGIGSLLGMFLLVNLINKIYEKYRSYISYCFAGLIAGSSRALLPYSFKPSIVLIFIAGFALVWIWSGKKEYSSDKLREDGA</sequence>
<dbReference type="RefSeq" id="WP_090553529.1">
    <property type="nucleotide sequence ID" value="NZ_FNFP01000003.1"/>
</dbReference>
<dbReference type="PANTHER" id="PTHR37308:SF1">
    <property type="entry name" value="POLYPRENYL-PHOSPHATE TRANSPORTER"/>
    <property type="match status" value="1"/>
</dbReference>
<feature type="transmembrane region" description="Helical" evidence="1">
    <location>
        <begin position="173"/>
        <end position="193"/>
    </location>
</feature>